<dbReference type="InterPro" id="IPR053201">
    <property type="entry name" value="Flavunoidine_N-MTase"/>
</dbReference>
<proteinExistence type="predicted"/>
<comment type="caution">
    <text evidence="2">The sequence shown here is derived from an EMBL/GenBank/DDBJ whole genome shotgun (WGS) entry which is preliminary data.</text>
</comment>
<dbReference type="SUPFAM" id="SSF82199">
    <property type="entry name" value="SET domain"/>
    <property type="match status" value="1"/>
</dbReference>
<dbReference type="InterPro" id="IPR046341">
    <property type="entry name" value="SET_dom_sf"/>
</dbReference>
<sequence length="299" mass="32868">MRPATNARARNISTPITPRPRRKRLEEPRQSRSLCEPVTLCIFSPTSIFFPNSHNNLFEDLVQTAHGLCAGVLLPITESNSIIAKTTAKMTNTKEMKKGDVTDLHSKESAYELSVNGLEDLVAFEHTPAGLCVVSKISAPAGAHFAYITSHVPQPKVSWKTIQTSANTQTDPRSALLYMNHSCAPSLEVHTYAPDADGNYPTEPPSGRLGEEAKHLTPAGLAGQVKVARDRDVKPGDALTFFYPSTEWHMDRPFECLCGAGNGVCLGTVAGADAIDKKKLEKWFFNEHIWQLVKERDSQ</sequence>
<accession>A0A139GTE0</accession>
<dbReference type="OrthoDB" id="5984008at2759"/>
<keyword evidence="3" id="KW-1185">Reference proteome</keyword>
<gene>
    <name evidence="2" type="ORF">AC579_7874</name>
</gene>
<dbReference type="PANTHER" id="PTHR12350:SF19">
    <property type="entry name" value="SET DOMAIN-CONTAINING PROTEIN"/>
    <property type="match status" value="1"/>
</dbReference>
<dbReference type="Proteomes" id="UP000073492">
    <property type="component" value="Unassembled WGS sequence"/>
</dbReference>
<reference evidence="2 3" key="1">
    <citation type="submission" date="2015-07" db="EMBL/GenBank/DDBJ databases">
        <title>Comparative genomics of the Sigatoka disease complex on banana suggests a link between parallel evolutionary changes in Pseudocercospora fijiensis and Pseudocercospora eumusae and increased virulence on the banana host.</title>
        <authorList>
            <person name="Chang T.-C."/>
            <person name="Salvucci A."/>
            <person name="Crous P.W."/>
            <person name="Stergiopoulos I."/>
        </authorList>
    </citation>
    <scope>NUCLEOTIDE SEQUENCE [LARGE SCALE GENOMIC DNA]</scope>
    <source>
        <strain evidence="2 3">CBS 116634</strain>
    </source>
</reference>
<evidence type="ECO:0000313" key="2">
    <source>
        <dbReference type="EMBL" id="KXS93452.1"/>
    </source>
</evidence>
<dbReference type="PANTHER" id="PTHR12350">
    <property type="entry name" value="HISTONE-LYSINE N-METHYLTRANSFERASE-RELATED"/>
    <property type="match status" value="1"/>
</dbReference>
<name>A0A139GTE0_9PEZI</name>
<protein>
    <recommendedName>
        <fullName evidence="4">SET domain-containing protein</fullName>
    </recommendedName>
</protein>
<organism evidence="2 3">
    <name type="scientific">Pseudocercospora musae</name>
    <dbReference type="NCBI Taxonomy" id="113226"/>
    <lineage>
        <taxon>Eukaryota</taxon>
        <taxon>Fungi</taxon>
        <taxon>Dikarya</taxon>
        <taxon>Ascomycota</taxon>
        <taxon>Pezizomycotina</taxon>
        <taxon>Dothideomycetes</taxon>
        <taxon>Dothideomycetidae</taxon>
        <taxon>Mycosphaerellales</taxon>
        <taxon>Mycosphaerellaceae</taxon>
        <taxon>Pseudocercospora</taxon>
    </lineage>
</organism>
<feature type="region of interest" description="Disordered" evidence="1">
    <location>
        <begin position="1"/>
        <end position="30"/>
    </location>
</feature>
<dbReference type="EMBL" id="LFZO01001277">
    <property type="protein sequence ID" value="KXS93452.1"/>
    <property type="molecule type" value="Genomic_DNA"/>
</dbReference>
<evidence type="ECO:0008006" key="4">
    <source>
        <dbReference type="Google" id="ProtNLM"/>
    </source>
</evidence>
<evidence type="ECO:0000313" key="3">
    <source>
        <dbReference type="Proteomes" id="UP000073492"/>
    </source>
</evidence>
<dbReference type="AlphaFoldDB" id="A0A139GTE0"/>
<dbReference type="STRING" id="113226.A0A139GTE0"/>
<evidence type="ECO:0000256" key="1">
    <source>
        <dbReference type="SAM" id="MobiDB-lite"/>
    </source>
</evidence>
<dbReference type="Gene3D" id="2.170.270.10">
    <property type="entry name" value="SET domain"/>
    <property type="match status" value="1"/>
</dbReference>